<gene>
    <name evidence="4" type="primary">Sting</name>
</gene>
<feature type="transmembrane region" description="Helical" evidence="1">
    <location>
        <begin position="37"/>
        <end position="58"/>
    </location>
</feature>
<keyword evidence="1" id="KW-1133">Transmembrane helix</keyword>
<feature type="transmembrane region" description="Helical" evidence="1">
    <location>
        <begin position="147"/>
        <end position="165"/>
    </location>
</feature>
<dbReference type="CDD" id="cd12146">
    <property type="entry name" value="STING_C"/>
    <property type="match status" value="1"/>
</dbReference>
<feature type="domain" description="STING ligand-binding" evidence="2">
    <location>
        <begin position="189"/>
        <end position="375"/>
    </location>
</feature>
<dbReference type="GO" id="GO:0002218">
    <property type="term" value="P:activation of innate immune response"/>
    <property type="evidence" value="ECO:0007669"/>
    <property type="project" value="InterPro"/>
</dbReference>
<dbReference type="GO" id="GO:0016239">
    <property type="term" value="P:positive regulation of macroautophagy"/>
    <property type="evidence" value="ECO:0007669"/>
    <property type="project" value="TreeGrafter"/>
</dbReference>
<dbReference type="Pfam" id="PF15009">
    <property type="entry name" value="STING_LBD"/>
    <property type="match status" value="1"/>
</dbReference>
<dbReference type="GO" id="GO:0061507">
    <property type="term" value="F:2',3'-cyclic GMP-AMP binding"/>
    <property type="evidence" value="ECO:0007669"/>
    <property type="project" value="TreeGrafter"/>
</dbReference>
<dbReference type="OrthoDB" id="6053839at2759"/>
<dbReference type="InterPro" id="IPR038623">
    <property type="entry name" value="STING_C_sf"/>
</dbReference>
<dbReference type="KEGG" id="fas:105273484"/>
<dbReference type="PANTHER" id="PTHR34339:SF1">
    <property type="entry name" value="STIMULATOR OF INTERFERON GENES PROTEIN"/>
    <property type="match status" value="1"/>
</dbReference>
<keyword evidence="1" id="KW-0812">Transmembrane</keyword>
<accession>A0A9R1UB63</accession>
<feature type="transmembrane region" description="Helical" evidence="1">
    <location>
        <begin position="118"/>
        <end position="138"/>
    </location>
</feature>
<evidence type="ECO:0000313" key="3">
    <source>
        <dbReference type="Proteomes" id="UP000694866"/>
    </source>
</evidence>
<keyword evidence="1" id="KW-0472">Membrane</keyword>
<sequence>MTAGKLFSRSDFEVDKLIEGPEDGNVSLESPPQVLKVVQYTLTSIIVIILLSICIRLIYKDNLLKSGIDAVMMASLYYMMILICGFIIRTCNFLSEIQFAKTHYENGITSVLKATFEINGQSIFLMVFSVIVLSAYCAKEGNPVTQAWAHGPLSSCLAYALAYILSDAVNLNESNYMTIRTIRLMAGVDYGGGMAFSYFYGYLRIILPGLRKKMEIYEAAQDVTIPVKKMFILIPESGHIPPDLCDASYQWLEATTNLEHIVIDRAGVKRRNYKNTVYKIHPNSQAMGHRPVYVITEGATPMMTFWEILIHDHEQTATYKQNRMQIVASFYKTLQQLIDNDPECRDVCELVYYKDYEKGKKINVAEILLGRIQAQAAMF</sequence>
<dbReference type="RefSeq" id="XP_011314247.1">
    <property type="nucleotide sequence ID" value="XM_011315945.1"/>
</dbReference>
<name>A0A9R1UB63_9HYME</name>
<organism evidence="3 4">
    <name type="scientific">Fopius arisanus</name>
    <dbReference type="NCBI Taxonomy" id="64838"/>
    <lineage>
        <taxon>Eukaryota</taxon>
        <taxon>Metazoa</taxon>
        <taxon>Ecdysozoa</taxon>
        <taxon>Arthropoda</taxon>
        <taxon>Hexapoda</taxon>
        <taxon>Insecta</taxon>
        <taxon>Pterygota</taxon>
        <taxon>Neoptera</taxon>
        <taxon>Endopterygota</taxon>
        <taxon>Hymenoptera</taxon>
        <taxon>Apocrita</taxon>
        <taxon>Ichneumonoidea</taxon>
        <taxon>Braconidae</taxon>
        <taxon>Opiinae</taxon>
        <taxon>Fopius</taxon>
    </lineage>
</organism>
<protein>
    <submittedName>
        <fullName evidence="4">Stimulator of interferon genes protein</fullName>
    </submittedName>
</protein>
<evidence type="ECO:0000256" key="1">
    <source>
        <dbReference type="SAM" id="Phobius"/>
    </source>
</evidence>
<dbReference type="PANTHER" id="PTHR34339">
    <property type="entry name" value="STIMULATOR OF INTERFERON GENES PROTEIN"/>
    <property type="match status" value="1"/>
</dbReference>
<dbReference type="GO" id="GO:0032481">
    <property type="term" value="P:positive regulation of type I interferon production"/>
    <property type="evidence" value="ECO:0007669"/>
    <property type="project" value="InterPro"/>
</dbReference>
<proteinExistence type="predicted"/>
<reference evidence="4" key="1">
    <citation type="submission" date="2025-08" db="UniProtKB">
        <authorList>
            <consortium name="RefSeq"/>
        </authorList>
    </citation>
    <scope>IDENTIFICATION</scope>
</reference>
<dbReference type="Proteomes" id="UP000694866">
    <property type="component" value="Unplaced"/>
</dbReference>
<dbReference type="GO" id="GO:0000045">
    <property type="term" value="P:autophagosome assembly"/>
    <property type="evidence" value="ECO:0007669"/>
    <property type="project" value="TreeGrafter"/>
</dbReference>
<dbReference type="InterPro" id="IPR029158">
    <property type="entry name" value="STING"/>
</dbReference>
<dbReference type="AlphaFoldDB" id="A0A9R1UB63"/>
<feature type="transmembrane region" description="Helical" evidence="1">
    <location>
        <begin position="185"/>
        <end position="203"/>
    </location>
</feature>
<dbReference type="Gene3D" id="1.20.5.5200">
    <property type="match status" value="1"/>
</dbReference>
<evidence type="ECO:0000313" key="4">
    <source>
        <dbReference type="RefSeq" id="XP_011314247.1"/>
    </source>
</evidence>
<dbReference type="CTD" id="36016"/>
<evidence type="ECO:0000259" key="2">
    <source>
        <dbReference type="Pfam" id="PF15009"/>
    </source>
</evidence>
<feature type="transmembrane region" description="Helical" evidence="1">
    <location>
        <begin position="70"/>
        <end position="88"/>
    </location>
</feature>
<dbReference type="InterPro" id="IPR055432">
    <property type="entry name" value="STING_LBD"/>
</dbReference>
<dbReference type="GO" id="GO:0035438">
    <property type="term" value="F:cyclic-di-GMP binding"/>
    <property type="evidence" value="ECO:0007669"/>
    <property type="project" value="InterPro"/>
</dbReference>
<dbReference type="InterPro" id="IPR033952">
    <property type="entry name" value="STING_C"/>
</dbReference>
<dbReference type="GO" id="GO:0045087">
    <property type="term" value="P:innate immune response"/>
    <property type="evidence" value="ECO:0007669"/>
    <property type="project" value="TreeGrafter"/>
</dbReference>
<dbReference type="Gene3D" id="3.40.50.12100">
    <property type="entry name" value="Stimulator of interferon genes protein"/>
    <property type="match status" value="1"/>
</dbReference>
<dbReference type="GeneID" id="105273484"/>
<keyword evidence="3" id="KW-1185">Reference proteome</keyword>
<dbReference type="GO" id="GO:0005789">
    <property type="term" value="C:endoplasmic reticulum membrane"/>
    <property type="evidence" value="ECO:0007669"/>
    <property type="project" value="TreeGrafter"/>
</dbReference>
<dbReference type="GO" id="GO:0061709">
    <property type="term" value="P:reticulophagy"/>
    <property type="evidence" value="ECO:0007669"/>
    <property type="project" value="TreeGrafter"/>
</dbReference>
<dbReference type="GO" id="GO:0005776">
    <property type="term" value="C:autophagosome"/>
    <property type="evidence" value="ECO:0007669"/>
    <property type="project" value="TreeGrafter"/>
</dbReference>